<dbReference type="Gene3D" id="3.40.50.720">
    <property type="entry name" value="NAD(P)-binding Rossmann-like Domain"/>
    <property type="match status" value="1"/>
</dbReference>
<dbReference type="SUPFAM" id="SSF51735">
    <property type="entry name" value="NAD(P)-binding Rossmann-fold domains"/>
    <property type="match status" value="1"/>
</dbReference>
<dbReference type="RefSeq" id="WP_074267983.1">
    <property type="nucleotide sequence ID" value="NZ_FSRM01000002.1"/>
</dbReference>
<accession>A0A1N6K5X2</accession>
<dbReference type="InterPro" id="IPR020904">
    <property type="entry name" value="Sc_DH/Rdtase_CS"/>
</dbReference>
<dbReference type="InterPro" id="IPR002347">
    <property type="entry name" value="SDR_fam"/>
</dbReference>
<protein>
    <submittedName>
        <fullName evidence="2">3-hydroxybutyrate dehydrogenase</fullName>
    </submittedName>
</protein>
<reference evidence="2 3" key="1">
    <citation type="submission" date="2016-11" db="EMBL/GenBank/DDBJ databases">
        <authorList>
            <person name="Jaros S."/>
            <person name="Januszkiewicz K."/>
            <person name="Wedrychowicz H."/>
        </authorList>
    </citation>
    <scope>NUCLEOTIDE SEQUENCE [LARGE SCALE GENOMIC DNA]</scope>
    <source>
        <strain evidence="2 3">GAS86</strain>
    </source>
</reference>
<dbReference type="FunFam" id="3.40.50.720:FF:000084">
    <property type="entry name" value="Short-chain dehydrogenase reductase"/>
    <property type="match status" value="1"/>
</dbReference>
<evidence type="ECO:0000313" key="2">
    <source>
        <dbReference type="EMBL" id="SIO51833.1"/>
    </source>
</evidence>
<name>A0A1N6K5X2_9BURK</name>
<dbReference type="AlphaFoldDB" id="A0A1N6K5X2"/>
<dbReference type="Pfam" id="PF13561">
    <property type="entry name" value="adh_short_C2"/>
    <property type="match status" value="1"/>
</dbReference>
<dbReference type="PROSITE" id="PS00061">
    <property type="entry name" value="ADH_SHORT"/>
    <property type="match status" value="1"/>
</dbReference>
<evidence type="ECO:0000313" key="3">
    <source>
        <dbReference type="Proteomes" id="UP000184693"/>
    </source>
</evidence>
<dbReference type="EMBL" id="FSRM01000002">
    <property type="protein sequence ID" value="SIO51833.1"/>
    <property type="molecule type" value="Genomic_DNA"/>
</dbReference>
<dbReference type="PANTHER" id="PTHR42879:SF2">
    <property type="entry name" value="3-OXOACYL-[ACYL-CARRIER-PROTEIN] REDUCTASE FABG"/>
    <property type="match status" value="1"/>
</dbReference>
<dbReference type="PANTHER" id="PTHR42879">
    <property type="entry name" value="3-OXOACYL-(ACYL-CARRIER-PROTEIN) REDUCTASE"/>
    <property type="match status" value="1"/>
</dbReference>
<gene>
    <name evidence="2" type="ORF">SAMN05444168_6099</name>
</gene>
<dbReference type="InterPro" id="IPR050259">
    <property type="entry name" value="SDR"/>
</dbReference>
<dbReference type="InterPro" id="IPR036291">
    <property type="entry name" value="NAD(P)-bd_dom_sf"/>
</dbReference>
<comment type="similarity">
    <text evidence="1">Belongs to the short-chain dehydrogenases/reductases (SDR) family.</text>
</comment>
<dbReference type="PRINTS" id="PR00081">
    <property type="entry name" value="GDHRDH"/>
</dbReference>
<evidence type="ECO:0000256" key="1">
    <source>
        <dbReference type="ARBA" id="ARBA00006484"/>
    </source>
</evidence>
<dbReference type="PRINTS" id="PR00080">
    <property type="entry name" value="SDRFAMILY"/>
</dbReference>
<proteinExistence type="inferred from homology"/>
<dbReference type="Proteomes" id="UP000184693">
    <property type="component" value="Unassembled WGS sequence"/>
</dbReference>
<organism evidence="2 3">
    <name type="scientific">Paraburkholderia phenazinium</name>
    <dbReference type="NCBI Taxonomy" id="60549"/>
    <lineage>
        <taxon>Bacteria</taxon>
        <taxon>Pseudomonadati</taxon>
        <taxon>Pseudomonadota</taxon>
        <taxon>Betaproteobacteria</taxon>
        <taxon>Burkholderiales</taxon>
        <taxon>Burkholderiaceae</taxon>
        <taxon>Paraburkholderia</taxon>
    </lineage>
</organism>
<dbReference type="OrthoDB" id="9786435at2"/>
<dbReference type="GO" id="GO:0032787">
    <property type="term" value="P:monocarboxylic acid metabolic process"/>
    <property type="evidence" value="ECO:0007669"/>
    <property type="project" value="UniProtKB-ARBA"/>
</dbReference>
<sequence length="261" mass="27646">MALKGKNVLVTGSSDGLGLAMARALAAAGCNIVLHGLEDAQGMEHTTRELATSFDVGVHYLRGDLSAIDGVDALVESARAQLGTIDVLINNAVVRHFAGIESFPIEHWNNALAVNLTAAFRAIQLTLPGMRERNWGRIFNMTSVYGARATANRVDYVTTKTALLGLTRSVAIETLNQGITCNAICPGSVLTPNIDGRINELMDVRGLSRDDAVHEFLKGKQPTGELIDAAHVGDLIVFLCSPSASQITGALMPIEGGWLAG</sequence>